<dbReference type="PANTHER" id="PTHR36985:SF1">
    <property type="entry name" value="TRANSLOCATION AND ASSEMBLY MODULE SUBUNIT TAMB"/>
    <property type="match status" value="1"/>
</dbReference>
<evidence type="ECO:0000256" key="3">
    <source>
        <dbReference type="ARBA" id="ARBA00022989"/>
    </source>
</evidence>
<dbReference type="Pfam" id="PF04357">
    <property type="entry name" value="TamB"/>
    <property type="match status" value="1"/>
</dbReference>
<dbReference type="EMBL" id="JANJ01000006">
    <property type="protein sequence ID" value="EXI61722.1"/>
    <property type="molecule type" value="Genomic_DNA"/>
</dbReference>
<evidence type="ECO:0000256" key="6">
    <source>
        <dbReference type="SAM" id="Phobius"/>
    </source>
</evidence>
<dbReference type="PANTHER" id="PTHR36985">
    <property type="entry name" value="TRANSLOCATION AND ASSEMBLY MODULE SUBUNIT TAMB"/>
    <property type="match status" value="1"/>
</dbReference>
<evidence type="ECO:0000256" key="5">
    <source>
        <dbReference type="SAM" id="MobiDB-lite"/>
    </source>
</evidence>
<dbReference type="GO" id="GO:0005886">
    <property type="term" value="C:plasma membrane"/>
    <property type="evidence" value="ECO:0007669"/>
    <property type="project" value="InterPro"/>
</dbReference>
<feature type="domain" description="Translocation and assembly module TamB C-terminal" evidence="7">
    <location>
        <begin position="1019"/>
        <end position="1367"/>
    </location>
</feature>
<feature type="transmembrane region" description="Helical" evidence="6">
    <location>
        <begin position="33"/>
        <end position="56"/>
    </location>
</feature>
<sequence>MQNQKTILPEQASPTSDKNEVDRTSSKASTWRWLRWGICVLLIVLLIPLLFLATGYGQRKALTLVDKFVEPLQIGMVEGSLQEGLTLTDTQFAIDGVNVQVGKADLHLGFNCLVHYEVCLNNLSVKDTSVVVDTSKLPPSQEKEDTKPFTELNLPLGISANNIQLDNIDVKVDETEIHLNHFRSALSGKGRSVALHPTKLDGLNLLLALKLEEAEQKQAVDFDEKIAKSDDELPTTPANAQEVADKVVREAVEKTGEKVVEQFHELQGKTPEKAAQEPRNNIDWATIRAELEKPLLDKQVRFTLPLDLMIEQIEVKNVALAQKAKDEKGNNIEPISLLKVDSLDLKAQAKDQHLALQYLDFKSDQGDLTAKGELSLKDNYPLAWNLEGYEAKNAKVKLPFSHINADISGELYETTRLNILTKGAINATVSGDVQLAAAKTPFDLSLKSESMRYPFAAQQGDDVLKLENIDIRLSGDLLQYDLVANLSAKGMGIPPSSALLKGNGELTHFNVQDLTLNTLGGKAQLQGAADWVDGVQWDANLALNDINTKSLLADWPAQLSGSLKSKGYAARGNSGSDWNVDISNIDLKGLLQQKNLKLTGDLNANNQQFLNVPALSLVYGENKIDVKGNLGEKSDFYADIKAPNLQGLVPNLKAGISGNVKLSGQVSQPNMDVDLVASNVSYDQFKLQHLTAKGKITTEKTIQGDVELGLRQFAYNDIKVESATVLAQGNEANHTLKLTSKGNPVGADLQISGKFDRLQQIWEGQLSQVAIQSKDFGKFQTDKAVNVKYDNKAINANVSAHCWHNPKINLCFPTAFNAGVEGKVPFELRNFNLAVLQEFLDKNSQISGIVNAKGDAAWFKNKQPEVNVDLTSNSIKFLQKMEDGKSFPLTVSPLKINLKMAENNLVLKSDLRMENNGRLSTDVVMKDLNKARTLSGNIHIDQLTLRLLRPLLNKGDSVDGNINARLTLGGTATSPLLHGHLNLTSLKARSTVMPFDITGGNLAMNFHGATSTLSGQIQSNQSQLQLKGDADWRNLNAWKTRVHAQANRFQVDIPNIAKVQISPDIQVTATPNLLTLSGNIDIPWARIEVEKLPENAVTVSGDEVIMDGSAKAKVPFNQRDIPAQTANGMMVNADIKINIGNDVKLKAYGLNSNLNGLLSVRQGKQGLGLYGQVNLDEGRFAAYGQDLLIRKGNIIFAGSPSQPSLDIEAIRNPEAMEDPTITAGVRVTGLADNPNVKVFSDPVMSQNEALSYILTGRSLESSGDASSSNAVAAALLSMSLSKSSKLVGDVGSTFGLKDLSVSTAGIGDNTKVEFSASLAPKFRVKYGVGIFAPLTELTLRYNLTPRLYLQWVSNINQAVDLMYRFEFDELF</sequence>
<evidence type="ECO:0000259" key="7">
    <source>
        <dbReference type="Pfam" id="PF04357"/>
    </source>
</evidence>
<keyword evidence="4 6" id="KW-0472">Membrane</keyword>
<organism evidence="8 9">
    <name type="scientific">Mannheimia granulomatis</name>
    <dbReference type="NCBI Taxonomy" id="85402"/>
    <lineage>
        <taxon>Bacteria</taxon>
        <taxon>Pseudomonadati</taxon>
        <taxon>Pseudomonadota</taxon>
        <taxon>Gammaproteobacteria</taxon>
        <taxon>Pasteurellales</taxon>
        <taxon>Pasteurellaceae</taxon>
        <taxon>Mannheimia</taxon>
    </lineage>
</organism>
<dbReference type="OrthoDB" id="5555605at2"/>
<dbReference type="PATRIC" id="fig|1450449.3.peg.1796"/>
<comment type="subcellular location">
    <subcellularLocation>
        <location evidence="1">Membrane</location>
        <topology evidence="1">Single-pass membrane protein</topology>
    </subcellularLocation>
</comment>
<evidence type="ECO:0000256" key="1">
    <source>
        <dbReference type="ARBA" id="ARBA00004167"/>
    </source>
</evidence>
<reference evidence="8 9" key="1">
    <citation type="journal article" date="2014" name="Genome Announc.">
        <title>Genome Sequence of a Presumptive Mannheimia haemolytica Strain with an A1/A6-Cross-Reactive Serotype from a White-Tailed Deer (Odocoileus virginianus).</title>
        <authorList>
            <person name="Lawrence P.K."/>
            <person name="Bey R.F."/>
            <person name="Wiener B."/>
            <person name="Kittichotirat W."/>
            <person name="Bumgarner R.E."/>
        </authorList>
    </citation>
    <scope>NUCLEOTIDE SEQUENCE [LARGE SCALE GENOMIC DNA]</scope>
    <source>
        <strain evidence="8 9">PKL10</strain>
    </source>
</reference>
<proteinExistence type="predicted"/>
<dbReference type="STRING" id="1122190.GCA_000621105_00860"/>
<dbReference type="GO" id="GO:0009306">
    <property type="term" value="P:protein secretion"/>
    <property type="evidence" value="ECO:0007669"/>
    <property type="project" value="InterPro"/>
</dbReference>
<protein>
    <submittedName>
        <fullName evidence="8">Tubulin binding protein</fullName>
    </submittedName>
</protein>
<gene>
    <name evidence="8" type="ORF">AK33_09050</name>
</gene>
<feature type="region of interest" description="Disordered" evidence="5">
    <location>
        <begin position="1"/>
        <end position="23"/>
    </location>
</feature>
<evidence type="ECO:0000256" key="2">
    <source>
        <dbReference type="ARBA" id="ARBA00022692"/>
    </source>
</evidence>
<keyword evidence="3 6" id="KW-1133">Transmembrane helix</keyword>
<comment type="caution">
    <text evidence="8">The sequence shown here is derived from an EMBL/GenBank/DDBJ whole genome shotgun (WGS) entry which is preliminary data.</text>
</comment>
<name>A0A011NAT4_9PAST</name>
<dbReference type="InterPro" id="IPR007452">
    <property type="entry name" value="TamB_C"/>
</dbReference>
<evidence type="ECO:0000313" key="9">
    <source>
        <dbReference type="Proteomes" id="UP000054123"/>
    </source>
</evidence>
<feature type="compositionally biased region" description="Polar residues" evidence="5">
    <location>
        <begin position="1"/>
        <end position="16"/>
    </location>
</feature>
<keyword evidence="9" id="KW-1185">Reference proteome</keyword>
<evidence type="ECO:0000256" key="4">
    <source>
        <dbReference type="ARBA" id="ARBA00023136"/>
    </source>
</evidence>
<dbReference type="Proteomes" id="UP000054123">
    <property type="component" value="Unassembled WGS sequence"/>
</dbReference>
<dbReference type="GO" id="GO:0097347">
    <property type="term" value="C:TAM protein secretion complex"/>
    <property type="evidence" value="ECO:0007669"/>
    <property type="project" value="TreeGrafter"/>
</dbReference>
<evidence type="ECO:0000313" key="8">
    <source>
        <dbReference type="EMBL" id="EXI61722.1"/>
    </source>
</evidence>
<keyword evidence="2 6" id="KW-0812">Transmembrane</keyword>
<accession>A0A011NAT4</accession>